<dbReference type="Proteomes" id="UP000030762">
    <property type="component" value="Unassembled WGS sequence"/>
</dbReference>
<dbReference type="OrthoDB" id="10362740at2759"/>
<dbReference type="VEuPathDB" id="FungiDB:SDRG_00031"/>
<dbReference type="OMA" id="FRDSDCA"/>
<sequence length="379" mass="41615">MADIVGAFAQALQHRYTSSGSSGPAYLSALEASSATFLDALFASCGDDLGRLRDLLQCVLLAQTLPPALATQLQTWRADEPRWDYASIKQRVVTAMTDAATPLRKRRRAATDALTLDDSAHQPRRFRDSDCAICNTCMHPTHACPKLDPQSHALATYGCSYCSTYCHTLERCATLRMDLGADSVRAGAIVPAWLVCSYCRLFGVLDCHDAAYCSRLAHDRRSGVVHGSYKARPTDDVASSPPAPAPQAATHVHASARRKVVQQASRPRPPRATLECLYCSSTKHATRNCGDLRRDVRYNCVRSTFELPPDLACAYCKVRGDVKLHSTMRCRQLELDLQYGDVRLAFESVRPRSSGPPRATAAEFEAALEKLRRARKAAA</sequence>
<evidence type="ECO:0000313" key="2">
    <source>
        <dbReference type="EMBL" id="EQC42292.1"/>
    </source>
</evidence>
<dbReference type="AlphaFoldDB" id="T0SH38"/>
<protein>
    <submittedName>
        <fullName evidence="2">Uncharacterized protein</fullName>
    </submittedName>
</protein>
<dbReference type="RefSeq" id="XP_008603715.1">
    <property type="nucleotide sequence ID" value="XM_008605493.1"/>
</dbReference>
<dbReference type="GeneID" id="19940758"/>
<name>T0SH38_SAPDV</name>
<keyword evidence="3" id="KW-1185">Reference proteome</keyword>
<feature type="compositionally biased region" description="Low complexity" evidence="1">
    <location>
        <begin position="236"/>
        <end position="252"/>
    </location>
</feature>
<gene>
    <name evidence="2" type="ORF">SDRG_00031</name>
</gene>
<reference evidence="2 3" key="1">
    <citation type="submission" date="2012-04" db="EMBL/GenBank/DDBJ databases">
        <title>The Genome Sequence of Saprolegnia declina VS20.</title>
        <authorList>
            <consortium name="The Broad Institute Genome Sequencing Platform"/>
            <person name="Russ C."/>
            <person name="Nusbaum C."/>
            <person name="Tyler B."/>
            <person name="van West P."/>
            <person name="Dieguez-Uribeondo J."/>
            <person name="de Bruijn I."/>
            <person name="Tripathy S."/>
            <person name="Jiang R."/>
            <person name="Young S.K."/>
            <person name="Zeng Q."/>
            <person name="Gargeya S."/>
            <person name="Fitzgerald M."/>
            <person name="Haas B."/>
            <person name="Abouelleil A."/>
            <person name="Alvarado L."/>
            <person name="Arachchi H.M."/>
            <person name="Berlin A."/>
            <person name="Chapman S.B."/>
            <person name="Goldberg J."/>
            <person name="Griggs A."/>
            <person name="Gujja S."/>
            <person name="Hansen M."/>
            <person name="Howarth C."/>
            <person name="Imamovic A."/>
            <person name="Larimer J."/>
            <person name="McCowen C."/>
            <person name="Montmayeur A."/>
            <person name="Murphy C."/>
            <person name="Neiman D."/>
            <person name="Pearson M."/>
            <person name="Priest M."/>
            <person name="Roberts A."/>
            <person name="Saif S."/>
            <person name="Shea T."/>
            <person name="Sisk P."/>
            <person name="Sykes S."/>
            <person name="Wortman J."/>
            <person name="Nusbaum C."/>
            <person name="Birren B."/>
        </authorList>
    </citation>
    <scope>NUCLEOTIDE SEQUENCE [LARGE SCALE GENOMIC DNA]</scope>
    <source>
        <strain evidence="2 3">VS20</strain>
    </source>
</reference>
<organism evidence="2 3">
    <name type="scientific">Saprolegnia diclina (strain VS20)</name>
    <dbReference type="NCBI Taxonomy" id="1156394"/>
    <lineage>
        <taxon>Eukaryota</taxon>
        <taxon>Sar</taxon>
        <taxon>Stramenopiles</taxon>
        <taxon>Oomycota</taxon>
        <taxon>Saprolegniomycetes</taxon>
        <taxon>Saprolegniales</taxon>
        <taxon>Saprolegniaceae</taxon>
        <taxon>Saprolegnia</taxon>
    </lineage>
</organism>
<accession>T0SH38</accession>
<evidence type="ECO:0000256" key="1">
    <source>
        <dbReference type="SAM" id="MobiDB-lite"/>
    </source>
</evidence>
<dbReference type="InParanoid" id="T0SH38"/>
<proteinExistence type="predicted"/>
<feature type="region of interest" description="Disordered" evidence="1">
    <location>
        <begin position="228"/>
        <end position="252"/>
    </location>
</feature>
<dbReference type="EMBL" id="JH767132">
    <property type="protein sequence ID" value="EQC42292.1"/>
    <property type="molecule type" value="Genomic_DNA"/>
</dbReference>
<evidence type="ECO:0000313" key="3">
    <source>
        <dbReference type="Proteomes" id="UP000030762"/>
    </source>
</evidence>